<feature type="compositionally biased region" description="Gly residues" evidence="4">
    <location>
        <begin position="114"/>
        <end position="123"/>
    </location>
</feature>
<keyword evidence="5" id="KW-0812">Transmembrane</keyword>
<dbReference type="InterPro" id="IPR001478">
    <property type="entry name" value="PDZ"/>
</dbReference>
<dbReference type="InterPro" id="IPR051201">
    <property type="entry name" value="Chloro_Bact_Ser_Proteases"/>
</dbReference>
<evidence type="ECO:0000313" key="8">
    <source>
        <dbReference type="Proteomes" id="UP000276232"/>
    </source>
</evidence>
<dbReference type="PANTHER" id="PTHR43343:SF3">
    <property type="entry name" value="PROTEASE DO-LIKE 8, CHLOROPLASTIC"/>
    <property type="match status" value="1"/>
</dbReference>
<dbReference type="EMBL" id="RJKN01000005">
    <property type="protein sequence ID" value="ROP42876.1"/>
    <property type="molecule type" value="Genomic_DNA"/>
</dbReference>
<feature type="compositionally biased region" description="Polar residues" evidence="4">
    <location>
        <begin position="8"/>
        <end position="24"/>
    </location>
</feature>
<evidence type="ECO:0000256" key="5">
    <source>
        <dbReference type="SAM" id="Phobius"/>
    </source>
</evidence>
<dbReference type="GO" id="GO:0004252">
    <property type="term" value="F:serine-type endopeptidase activity"/>
    <property type="evidence" value="ECO:0007669"/>
    <property type="project" value="InterPro"/>
</dbReference>
<feature type="compositionally biased region" description="Low complexity" evidence="4">
    <location>
        <begin position="78"/>
        <end position="99"/>
    </location>
</feature>
<name>A0A3N1HK83_9ACTN</name>
<sequence>MSQHTDRSSTPSGPAEPQGSSPWPTSDPWAQWAEAQRGDGRYAGQPSPSGRPGHDPYARPAAPAGQAPYGTPSPSPTGYPGVPQQGQQAPQRAPWETAPAGPPAAPAPHDPWAVGGGSGGHGASGASPTPPARRPSRRPGWAAVVAVGLVAALVGGGGALGVGALTRDAGAAAALAPSSSSSSSSGSAAAPQAVTTDAVDWQAVAGQVAPSVVAIQVVGSSGSGEGSGVVLDDSGHVLTNYHVVNGGGTPQQMRVVLSDGRVYDDISVVGEDAATDLAVLEIADAPSDLQAATFGSSAAVQPGQPVMAVGNPLGLSDTVTTGIVSAVDRPVTTTQESSGGQQQEGLQGLPFGGQQQPQQQAEQVVTNAIQTDAAINPGNSGGALVDASGSVVGINSSIASTSESAGSIGLGFAIPADEATRIADELISNGTASHAWLGVSLSDTTATADGTSRLAAGVQDVTAGTPAADAGLQAGDAVTAVDGTPVDGAESLTAQLRERAPGTPVDLTVVRDGASQTVTATLGTREDG</sequence>
<dbReference type="Proteomes" id="UP000276232">
    <property type="component" value="Unassembled WGS sequence"/>
</dbReference>
<protein>
    <submittedName>
        <fullName evidence="7">Putative serine protease PepD</fullName>
    </submittedName>
</protein>
<gene>
    <name evidence="7" type="ORF">EDC03_2164</name>
</gene>
<dbReference type="Pfam" id="PF13365">
    <property type="entry name" value="Trypsin_2"/>
    <property type="match status" value="1"/>
</dbReference>
<evidence type="ECO:0000313" key="7">
    <source>
        <dbReference type="EMBL" id="ROP42876.1"/>
    </source>
</evidence>
<feature type="domain" description="PDZ" evidence="6">
    <location>
        <begin position="426"/>
        <end position="513"/>
    </location>
</feature>
<reference evidence="7 8" key="1">
    <citation type="journal article" date="2015" name="Stand. Genomic Sci.">
        <title>Genomic Encyclopedia of Bacterial and Archaeal Type Strains, Phase III: the genomes of soil and plant-associated and newly described type strains.</title>
        <authorList>
            <person name="Whitman W.B."/>
            <person name="Woyke T."/>
            <person name="Klenk H.P."/>
            <person name="Zhou Y."/>
            <person name="Lilburn T.G."/>
            <person name="Beck B.J."/>
            <person name="De Vos P."/>
            <person name="Vandamme P."/>
            <person name="Eisen J.A."/>
            <person name="Garrity G."/>
            <person name="Hugenholtz P."/>
            <person name="Kyrpides N.C."/>
        </authorList>
    </citation>
    <scope>NUCLEOTIDE SEQUENCE [LARGE SCALE GENOMIC DNA]</scope>
    <source>
        <strain evidence="7 8">CECT 7306</strain>
    </source>
</reference>
<dbReference type="InterPro" id="IPR036034">
    <property type="entry name" value="PDZ_sf"/>
</dbReference>
<comment type="caution">
    <text evidence="7">The sequence shown here is derived from an EMBL/GenBank/DDBJ whole genome shotgun (WGS) entry which is preliminary data.</text>
</comment>
<dbReference type="GO" id="GO:0006508">
    <property type="term" value="P:proteolysis"/>
    <property type="evidence" value="ECO:0007669"/>
    <property type="project" value="UniProtKB-KW"/>
</dbReference>
<keyword evidence="8" id="KW-1185">Reference proteome</keyword>
<evidence type="ECO:0000256" key="3">
    <source>
        <dbReference type="ARBA" id="ARBA00022801"/>
    </source>
</evidence>
<dbReference type="InterPro" id="IPR001940">
    <property type="entry name" value="Peptidase_S1C"/>
</dbReference>
<dbReference type="PROSITE" id="PS50106">
    <property type="entry name" value="PDZ"/>
    <property type="match status" value="1"/>
</dbReference>
<feature type="compositionally biased region" description="Low complexity" evidence="4">
    <location>
        <begin position="335"/>
        <end position="360"/>
    </location>
</feature>
<accession>A0A3N1HK83</accession>
<feature type="region of interest" description="Disordered" evidence="4">
    <location>
        <begin position="1"/>
        <end position="137"/>
    </location>
</feature>
<keyword evidence="3" id="KW-0378">Hydrolase</keyword>
<organism evidence="7 8">
    <name type="scientific">Pseudokineococcus lusitanus</name>
    <dbReference type="NCBI Taxonomy" id="763993"/>
    <lineage>
        <taxon>Bacteria</taxon>
        <taxon>Bacillati</taxon>
        <taxon>Actinomycetota</taxon>
        <taxon>Actinomycetes</taxon>
        <taxon>Kineosporiales</taxon>
        <taxon>Kineosporiaceae</taxon>
        <taxon>Pseudokineococcus</taxon>
    </lineage>
</organism>
<dbReference type="PANTHER" id="PTHR43343">
    <property type="entry name" value="PEPTIDASE S12"/>
    <property type="match status" value="1"/>
</dbReference>
<dbReference type="InterPro" id="IPR043504">
    <property type="entry name" value="Peptidase_S1_PA_chymotrypsin"/>
</dbReference>
<feature type="compositionally biased region" description="Pro residues" evidence="4">
    <location>
        <begin position="100"/>
        <end position="109"/>
    </location>
</feature>
<evidence type="ECO:0000259" key="6">
    <source>
        <dbReference type="PROSITE" id="PS50106"/>
    </source>
</evidence>
<dbReference type="PRINTS" id="PR00834">
    <property type="entry name" value="PROTEASES2C"/>
</dbReference>
<dbReference type="SUPFAM" id="SSF50494">
    <property type="entry name" value="Trypsin-like serine proteases"/>
    <property type="match status" value="1"/>
</dbReference>
<evidence type="ECO:0000256" key="1">
    <source>
        <dbReference type="ARBA" id="ARBA00010541"/>
    </source>
</evidence>
<dbReference type="Gene3D" id="2.40.10.10">
    <property type="entry name" value="Trypsin-like serine proteases"/>
    <property type="match status" value="2"/>
</dbReference>
<dbReference type="AlphaFoldDB" id="A0A3N1HK83"/>
<keyword evidence="5" id="KW-0472">Membrane</keyword>
<dbReference type="Pfam" id="PF13180">
    <property type="entry name" value="PDZ_2"/>
    <property type="match status" value="1"/>
</dbReference>
<evidence type="ECO:0000256" key="2">
    <source>
        <dbReference type="ARBA" id="ARBA00022670"/>
    </source>
</evidence>
<evidence type="ECO:0000256" key="4">
    <source>
        <dbReference type="SAM" id="MobiDB-lite"/>
    </source>
</evidence>
<keyword evidence="2 7" id="KW-0645">Protease</keyword>
<dbReference type="InParanoid" id="A0A3N1HK83"/>
<feature type="transmembrane region" description="Helical" evidence="5">
    <location>
        <begin position="141"/>
        <end position="165"/>
    </location>
</feature>
<dbReference type="InterPro" id="IPR009003">
    <property type="entry name" value="Peptidase_S1_PA"/>
</dbReference>
<keyword evidence="5" id="KW-1133">Transmembrane helix</keyword>
<dbReference type="RefSeq" id="WP_199720161.1">
    <property type="nucleotide sequence ID" value="NZ_RJKN01000005.1"/>
</dbReference>
<dbReference type="SMART" id="SM00228">
    <property type="entry name" value="PDZ"/>
    <property type="match status" value="1"/>
</dbReference>
<feature type="region of interest" description="Disordered" evidence="4">
    <location>
        <begin position="332"/>
        <end position="361"/>
    </location>
</feature>
<comment type="similarity">
    <text evidence="1">Belongs to the peptidase S1C family.</text>
</comment>
<proteinExistence type="inferred from homology"/>
<dbReference type="SUPFAM" id="SSF50156">
    <property type="entry name" value="PDZ domain-like"/>
    <property type="match status" value="1"/>
</dbReference>
<dbReference type="Gene3D" id="2.30.42.10">
    <property type="match status" value="1"/>
</dbReference>